<sequence>MTLTLAPRHPLRPIALGFHPPILAKAPSPKPTEHQYSGLNQVLPHPTPTAITNLIQHLQPSRTSSNTYSRHVPHPTPTGVIGLGIGAAHVPHPTSTAVTVFVIGTSMVSAVNGTISTLFPGKSTRNVPSSNNLSPAVNAAAGWIAPESWAVSPVDGNGSVNTDVDKSKEDDRLVASDFYPPHRNSHDGPSDLAGAPLEVITQTCLFNR</sequence>
<comment type="caution">
    <text evidence="1">The sequence shown here is derived from an EMBL/GenBank/DDBJ whole genome shotgun (WGS) entry which is preliminary data.</text>
</comment>
<reference evidence="1 3" key="1">
    <citation type="submission" date="2017-11" db="EMBL/GenBank/DDBJ databases">
        <title>De novo assembly and phasing of dikaryotic genomes from two isolates of Puccinia coronata f. sp. avenae, the causal agent of oat crown rust.</title>
        <authorList>
            <person name="Miller M.E."/>
            <person name="Zhang Y."/>
            <person name="Omidvar V."/>
            <person name="Sperschneider J."/>
            <person name="Schwessinger B."/>
            <person name="Raley C."/>
            <person name="Palmer J.M."/>
            <person name="Garnica D."/>
            <person name="Upadhyaya N."/>
            <person name="Rathjen J."/>
            <person name="Taylor J.M."/>
            <person name="Park R.F."/>
            <person name="Dodds P.N."/>
            <person name="Hirsch C.D."/>
            <person name="Kianian S.F."/>
            <person name="Figueroa M."/>
        </authorList>
    </citation>
    <scope>NUCLEOTIDE SEQUENCE [LARGE SCALE GENOMIC DNA]</scope>
    <source>
        <strain evidence="1">12SD80</strain>
    </source>
</reference>
<accession>A0A2N5TTT2</accession>
<evidence type="ECO:0000313" key="2">
    <source>
        <dbReference type="EMBL" id="PLW46497.1"/>
    </source>
</evidence>
<protein>
    <submittedName>
        <fullName evidence="1">Uncharacterized protein</fullName>
    </submittedName>
</protein>
<evidence type="ECO:0000313" key="1">
    <source>
        <dbReference type="EMBL" id="PLW28887.1"/>
    </source>
</evidence>
<evidence type="ECO:0000313" key="3">
    <source>
        <dbReference type="Proteomes" id="UP000235392"/>
    </source>
</evidence>
<name>A0A2N5TTT2_9BASI</name>
<proteinExistence type="predicted"/>
<dbReference type="EMBL" id="PGCI01000349">
    <property type="protein sequence ID" value="PLW28887.1"/>
    <property type="molecule type" value="Genomic_DNA"/>
</dbReference>
<dbReference type="Proteomes" id="UP000235392">
    <property type="component" value="Unassembled WGS sequence"/>
</dbReference>
<gene>
    <name evidence="2" type="ORF">PCASD_06335</name>
    <name evidence="1" type="ORF">PCASD_15804</name>
</gene>
<dbReference type="AlphaFoldDB" id="A0A2N5TTT2"/>
<organism evidence="1 3">
    <name type="scientific">Puccinia coronata f. sp. avenae</name>
    <dbReference type="NCBI Taxonomy" id="200324"/>
    <lineage>
        <taxon>Eukaryota</taxon>
        <taxon>Fungi</taxon>
        <taxon>Dikarya</taxon>
        <taxon>Basidiomycota</taxon>
        <taxon>Pucciniomycotina</taxon>
        <taxon>Pucciniomycetes</taxon>
        <taxon>Pucciniales</taxon>
        <taxon>Pucciniaceae</taxon>
        <taxon>Puccinia</taxon>
    </lineage>
</organism>
<dbReference type="EMBL" id="PGCI01000039">
    <property type="protein sequence ID" value="PLW46497.1"/>
    <property type="molecule type" value="Genomic_DNA"/>
</dbReference>